<proteinExistence type="predicted"/>
<name>A0ACC2NEI8_9HYME</name>
<gene>
    <name evidence="1" type="ORF">QAD02_000008</name>
</gene>
<keyword evidence="2" id="KW-1185">Reference proteome</keyword>
<evidence type="ECO:0000313" key="1">
    <source>
        <dbReference type="EMBL" id="KAJ8668749.1"/>
    </source>
</evidence>
<organism evidence="1 2">
    <name type="scientific">Eretmocerus hayati</name>
    <dbReference type="NCBI Taxonomy" id="131215"/>
    <lineage>
        <taxon>Eukaryota</taxon>
        <taxon>Metazoa</taxon>
        <taxon>Ecdysozoa</taxon>
        <taxon>Arthropoda</taxon>
        <taxon>Hexapoda</taxon>
        <taxon>Insecta</taxon>
        <taxon>Pterygota</taxon>
        <taxon>Neoptera</taxon>
        <taxon>Endopterygota</taxon>
        <taxon>Hymenoptera</taxon>
        <taxon>Apocrita</taxon>
        <taxon>Proctotrupomorpha</taxon>
        <taxon>Chalcidoidea</taxon>
        <taxon>Aphelinidae</taxon>
        <taxon>Aphelininae</taxon>
        <taxon>Eretmocerus</taxon>
    </lineage>
</organism>
<comment type="caution">
    <text evidence="1">The sequence shown here is derived from an EMBL/GenBank/DDBJ whole genome shotgun (WGS) entry which is preliminary data.</text>
</comment>
<evidence type="ECO:0000313" key="2">
    <source>
        <dbReference type="Proteomes" id="UP001239111"/>
    </source>
</evidence>
<protein>
    <submittedName>
        <fullName evidence="1">Uncharacterized protein</fullName>
    </submittedName>
</protein>
<sequence>MADFGLRVSLILLKIIEIVKENLTVAAAAGIIERTSRTAIDCFYFGLHRDIAQFLIGQKFDTPEMAIAAAGEAERLIMQRRELHGGRRAHNDSRGIRRMFVRNIVASHFAPNGDLHPPPPVERELQC</sequence>
<dbReference type="EMBL" id="CM056743">
    <property type="protein sequence ID" value="KAJ8668749.1"/>
    <property type="molecule type" value="Genomic_DNA"/>
</dbReference>
<dbReference type="Proteomes" id="UP001239111">
    <property type="component" value="Chromosome 3"/>
</dbReference>
<reference evidence="1" key="1">
    <citation type="submission" date="2023-04" db="EMBL/GenBank/DDBJ databases">
        <title>A chromosome-level genome assembly of the parasitoid wasp Eretmocerus hayati.</title>
        <authorList>
            <person name="Zhong Y."/>
            <person name="Liu S."/>
            <person name="Liu Y."/>
        </authorList>
    </citation>
    <scope>NUCLEOTIDE SEQUENCE</scope>
    <source>
        <strain evidence="1">ZJU_SS_LIU_2023</strain>
    </source>
</reference>
<accession>A0ACC2NEI8</accession>